<evidence type="ECO:0000256" key="1">
    <source>
        <dbReference type="SAM" id="MobiDB-lite"/>
    </source>
</evidence>
<accession>A0A852SMM4</accession>
<sequence length="156" mass="15674">MTDSITPEGSSEGALADEGFSGRVASEGNGIETTPAETQLPDSDTVSDTVLADAMAKETVTNDAVAGETVLPDGPTEAEDDREGRDYGQGDADELLPEGAGTGAIAGETALPSGLDGDTEGEAQPDPTIPPGPDAATDASEPVGESDPLDLRDEDD</sequence>
<organism evidence="2 3">
    <name type="scientific">Herbiconiux flava</name>
    <dbReference type="NCBI Taxonomy" id="881268"/>
    <lineage>
        <taxon>Bacteria</taxon>
        <taxon>Bacillati</taxon>
        <taxon>Actinomycetota</taxon>
        <taxon>Actinomycetes</taxon>
        <taxon>Micrococcales</taxon>
        <taxon>Microbacteriaceae</taxon>
        <taxon>Herbiconiux</taxon>
    </lineage>
</organism>
<reference evidence="2 3" key="1">
    <citation type="submission" date="2020-07" db="EMBL/GenBank/DDBJ databases">
        <title>Sequencing the genomes of 1000 actinobacteria strains.</title>
        <authorList>
            <person name="Klenk H.-P."/>
        </authorList>
    </citation>
    <scope>NUCLEOTIDE SEQUENCE [LARGE SCALE GENOMIC DNA]</scope>
    <source>
        <strain evidence="2 3">DSM 26474</strain>
    </source>
</reference>
<protein>
    <submittedName>
        <fullName evidence="2">Uncharacterized protein</fullName>
    </submittedName>
</protein>
<dbReference type="AlphaFoldDB" id="A0A852SMM4"/>
<dbReference type="EMBL" id="JACCBM010000001">
    <property type="protein sequence ID" value="NYD70068.1"/>
    <property type="molecule type" value="Genomic_DNA"/>
</dbReference>
<feature type="region of interest" description="Disordered" evidence="1">
    <location>
        <begin position="1"/>
        <end position="156"/>
    </location>
</feature>
<dbReference type="Proteomes" id="UP000549913">
    <property type="component" value="Unassembled WGS sequence"/>
</dbReference>
<proteinExistence type="predicted"/>
<evidence type="ECO:0000313" key="3">
    <source>
        <dbReference type="Proteomes" id="UP000549913"/>
    </source>
</evidence>
<name>A0A852SMM4_9MICO</name>
<keyword evidence="3" id="KW-1185">Reference proteome</keyword>
<gene>
    <name evidence="2" type="ORF">BJ984_001226</name>
</gene>
<feature type="compositionally biased region" description="Polar residues" evidence="1">
    <location>
        <begin position="31"/>
        <end position="48"/>
    </location>
</feature>
<evidence type="ECO:0000313" key="2">
    <source>
        <dbReference type="EMBL" id="NYD70068.1"/>
    </source>
</evidence>
<dbReference type="RefSeq" id="WP_179547277.1">
    <property type="nucleotide sequence ID" value="NZ_BSEW01000001.1"/>
</dbReference>
<comment type="caution">
    <text evidence="2">The sequence shown here is derived from an EMBL/GenBank/DDBJ whole genome shotgun (WGS) entry which is preliminary data.</text>
</comment>